<accession>A0ABU5DIE8</accession>
<evidence type="ECO:0000256" key="2">
    <source>
        <dbReference type="ARBA" id="ARBA00022692"/>
    </source>
</evidence>
<feature type="transmembrane region" description="Helical" evidence="5">
    <location>
        <begin position="88"/>
        <end position="107"/>
    </location>
</feature>
<dbReference type="InterPro" id="IPR011701">
    <property type="entry name" value="MFS"/>
</dbReference>
<dbReference type="EMBL" id="JAXCLA010000005">
    <property type="protein sequence ID" value="MDY0746057.1"/>
    <property type="molecule type" value="Genomic_DNA"/>
</dbReference>
<evidence type="ECO:0000256" key="4">
    <source>
        <dbReference type="ARBA" id="ARBA00023136"/>
    </source>
</evidence>
<sequence length="424" mass="45797">METTDTAAVPQATRTEKPWAVVLLLMVGWMIAFIDRTSMSAAMADKTFIGTFSLSHVERGWLGSAVFWSYAVMQVPLGWVVDRYGVKWPYTICFALWCVATAATAWAESLTGLVVVRLLIGATEAIVLPASYRYIANHFDENRKGSATAVYSMGGKLGPAVGAALAAALIVQYSWKSMFILTGLIGLLWLLPWLTMVSNDFPSKAALAATKRQAGRVPMRNLLVSPVVWSGFIMTFCFSYFLFYAATWMPAYLVEQRHLSMMHSGIYTSVSFVLSAAVALAAGTAADYFIARGHDPVSVRKKFIVVGAFGGMTILFGAYAESQTAALFWNVASLAMVGLATTNNLALSKMTLIPKPAIGLNTGLLTIATSLAGGISASLSGWLLHVGGSYTLPMMSVCVFLLMAVLSALLLMKRKWAPRINDLN</sequence>
<feature type="domain" description="Major facilitator superfamily (MFS) profile" evidence="6">
    <location>
        <begin position="21"/>
        <end position="416"/>
    </location>
</feature>
<feature type="transmembrane region" description="Helical" evidence="5">
    <location>
        <begin position="222"/>
        <end position="246"/>
    </location>
</feature>
<feature type="transmembrane region" description="Helical" evidence="5">
    <location>
        <begin position="390"/>
        <end position="411"/>
    </location>
</feature>
<proteinExistence type="predicted"/>
<gene>
    <name evidence="7" type="ORF">SNE35_16170</name>
</gene>
<keyword evidence="3 5" id="KW-1133">Transmembrane helix</keyword>
<dbReference type="SUPFAM" id="SSF103473">
    <property type="entry name" value="MFS general substrate transporter"/>
    <property type="match status" value="1"/>
</dbReference>
<organism evidence="7 8">
    <name type="scientific">Roseateles agri</name>
    <dbReference type="NCBI Taxonomy" id="3098619"/>
    <lineage>
        <taxon>Bacteria</taxon>
        <taxon>Pseudomonadati</taxon>
        <taxon>Pseudomonadota</taxon>
        <taxon>Betaproteobacteria</taxon>
        <taxon>Burkholderiales</taxon>
        <taxon>Sphaerotilaceae</taxon>
        <taxon>Roseateles</taxon>
    </lineage>
</organism>
<feature type="transmembrane region" description="Helical" evidence="5">
    <location>
        <begin position="303"/>
        <end position="320"/>
    </location>
</feature>
<dbReference type="InterPro" id="IPR036259">
    <property type="entry name" value="MFS_trans_sf"/>
</dbReference>
<feature type="transmembrane region" description="Helical" evidence="5">
    <location>
        <begin position="113"/>
        <end position="136"/>
    </location>
</feature>
<comment type="caution">
    <text evidence="7">The sequence shown here is derived from an EMBL/GenBank/DDBJ whole genome shotgun (WGS) entry which is preliminary data.</text>
</comment>
<dbReference type="InterPro" id="IPR050382">
    <property type="entry name" value="MFS_Na/Anion_cotransporter"/>
</dbReference>
<dbReference type="Gene3D" id="1.20.1250.20">
    <property type="entry name" value="MFS general substrate transporter like domains"/>
    <property type="match status" value="2"/>
</dbReference>
<protein>
    <submittedName>
        <fullName evidence="7">MFS transporter</fullName>
    </submittedName>
</protein>
<dbReference type="PANTHER" id="PTHR11662">
    <property type="entry name" value="SOLUTE CARRIER FAMILY 17"/>
    <property type="match status" value="1"/>
</dbReference>
<evidence type="ECO:0000259" key="6">
    <source>
        <dbReference type="PROSITE" id="PS50850"/>
    </source>
</evidence>
<reference evidence="7 8" key="1">
    <citation type="submission" date="2023-11" db="EMBL/GenBank/DDBJ databases">
        <title>Paucibacter sp. nov., isolated from fresh soil in Korea.</title>
        <authorList>
            <person name="Le N.T.T."/>
        </authorList>
    </citation>
    <scope>NUCLEOTIDE SEQUENCE [LARGE SCALE GENOMIC DNA]</scope>
    <source>
        <strain evidence="7 8">R3-3</strain>
    </source>
</reference>
<feature type="transmembrane region" description="Helical" evidence="5">
    <location>
        <begin position="157"/>
        <end position="175"/>
    </location>
</feature>
<feature type="transmembrane region" description="Helical" evidence="5">
    <location>
        <begin position="181"/>
        <end position="201"/>
    </location>
</feature>
<dbReference type="Proteomes" id="UP001285263">
    <property type="component" value="Unassembled WGS sequence"/>
</dbReference>
<keyword evidence="8" id="KW-1185">Reference proteome</keyword>
<feature type="transmembrane region" description="Helical" evidence="5">
    <location>
        <begin position="358"/>
        <end position="384"/>
    </location>
</feature>
<dbReference type="PANTHER" id="PTHR11662:SF399">
    <property type="entry name" value="FI19708P1-RELATED"/>
    <property type="match status" value="1"/>
</dbReference>
<keyword evidence="2 5" id="KW-0812">Transmembrane</keyword>
<comment type="subcellular location">
    <subcellularLocation>
        <location evidence="1">Membrane</location>
        <topology evidence="1">Multi-pass membrane protein</topology>
    </subcellularLocation>
</comment>
<dbReference type="RefSeq" id="WP_320423958.1">
    <property type="nucleotide sequence ID" value="NZ_JAXCLA010000005.1"/>
</dbReference>
<evidence type="ECO:0000313" key="8">
    <source>
        <dbReference type="Proteomes" id="UP001285263"/>
    </source>
</evidence>
<feature type="transmembrane region" description="Helical" evidence="5">
    <location>
        <begin position="20"/>
        <end position="41"/>
    </location>
</feature>
<evidence type="ECO:0000256" key="3">
    <source>
        <dbReference type="ARBA" id="ARBA00022989"/>
    </source>
</evidence>
<name>A0ABU5DIE8_9BURK</name>
<feature type="transmembrane region" description="Helical" evidence="5">
    <location>
        <begin position="61"/>
        <end position="81"/>
    </location>
</feature>
<dbReference type="Pfam" id="PF07690">
    <property type="entry name" value="MFS_1"/>
    <property type="match status" value="1"/>
</dbReference>
<evidence type="ECO:0000256" key="1">
    <source>
        <dbReference type="ARBA" id="ARBA00004141"/>
    </source>
</evidence>
<evidence type="ECO:0000256" key="5">
    <source>
        <dbReference type="SAM" id="Phobius"/>
    </source>
</evidence>
<feature type="transmembrane region" description="Helical" evidence="5">
    <location>
        <begin position="266"/>
        <end position="291"/>
    </location>
</feature>
<evidence type="ECO:0000313" key="7">
    <source>
        <dbReference type="EMBL" id="MDY0746057.1"/>
    </source>
</evidence>
<keyword evidence="4 5" id="KW-0472">Membrane</keyword>
<dbReference type="InterPro" id="IPR020846">
    <property type="entry name" value="MFS_dom"/>
</dbReference>
<feature type="transmembrane region" description="Helical" evidence="5">
    <location>
        <begin position="326"/>
        <end position="346"/>
    </location>
</feature>
<dbReference type="PROSITE" id="PS50850">
    <property type="entry name" value="MFS"/>
    <property type="match status" value="1"/>
</dbReference>